<dbReference type="SUPFAM" id="SSF55486">
    <property type="entry name" value="Metalloproteases ('zincins'), catalytic domain"/>
    <property type="match status" value="1"/>
</dbReference>
<sequence length="875" mass="100460">MITKPKNISQNTLLFFVISGLSILSSCKSSETISNSESTIEPEVAEVLEVNQDSLDQISLMREKEQELITYRASATRIFDIVHTELDLSFDYERSAVLGEAKLTITPYAKSQKVLTLDAKDFELGKIYGEIDGEEQSFGYRYDEKQVEIYLPKEIEKGDTIQIWMKYTAFTDKNSGGGGSAITDTKGLYFIDPLDTIANKPRMIWTQGETEFSSKWFPIIDKPNEKFTQTIHLTVGDSLVTVSNGILTKSEELGNGLRKDTWEMKLPHSPYLAAVAIGDFGKVVDVHGDIPLGYYVEKGYEKGAAKVFANTPEMMEYFEKLTGVNFPWPKYDQIVVPDFVSGAMENTTASIFMEELKLTEREAIDSEWDYIIAHELFHQWFGDYVTAESWSNLTLNEAFANYSEYLWNEYKYGLDQAKLKLIAERETYFQEALGKQENLIRFHYPDAEELFDAHSYSKGGLILHMLRKYLGDDLFFAGLNYYLNQHAFSSVEVHDLRLAFEKVSGEDLNWFFNQWFLAKGHPQIKFEVDYSVPDNLLISAWQEQDLKNTPLYKLPFEVSWYVDGERKTKSFMLEQGFQQFALQNEDPVDQIYIDEGTDVLMVKSMDLDSDYLKRQFEESQLGAARYEALDSLRNRDALEVLLELIPQALDDEFWSIKELALQSIQSNPEWMASNPALEEKVFQLAESGEKNSVRAGAIDALGTLEDPTKYQEAFLKYVNDSSYLIVSSALMVLVSSDSEDISLDFIEKFSEENNFRVVIPIAEYYLNKDIPGKGEWFQTKAESLSGEGLYYFLGYYAEYFVMHPEEDSQKAMKYLLNLMENSSQMYVRLGAFQGLLGFGDDDDVVAKIREIASKERDENIKRYFDYFLEAFDVKN</sequence>
<evidence type="ECO:0000313" key="14">
    <source>
        <dbReference type="EMBL" id="SHO63971.1"/>
    </source>
</evidence>
<comment type="catalytic activity">
    <reaction evidence="1">
        <text>Release of an N-terminal amino acid, Xaa-|-Yaa- from a peptide, amide or arylamide. Xaa is preferably Ala, but may be most amino acids including Pro (slow action). When a terminal hydrophobic residue is followed by a prolyl residue, the two may be released as an intact Xaa-Pro dipeptide.</text>
        <dbReference type="EC" id="3.4.11.2"/>
    </reaction>
</comment>
<evidence type="ECO:0000256" key="1">
    <source>
        <dbReference type="ARBA" id="ARBA00000098"/>
    </source>
</evidence>
<dbReference type="CDD" id="cd09603">
    <property type="entry name" value="M1_APN_like"/>
    <property type="match status" value="1"/>
</dbReference>
<dbReference type="Gene3D" id="1.10.390.10">
    <property type="entry name" value="Neutral Protease Domain 2"/>
    <property type="match status" value="1"/>
</dbReference>
<evidence type="ECO:0000256" key="4">
    <source>
        <dbReference type="ARBA" id="ARBA00012564"/>
    </source>
</evidence>
<dbReference type="RefSeq" id="WP_073572760.1">
    <property type="nucleotide sequence ID" value="NZ_FRXN01000004.1"/>
</dbReference>
<keyword evidence="15" id="KW-1185">Reference proteome</keyword>
<keyword evidence="10" id="KW-0862">Zinc</keyword>
<evidence type="ECO:0000256" key="5">
    <source>
        <dbReference type="ARBA" id="ARBA00015611"/>
    </source>
</evidence>
<evidence type="ECO:0000259" key="13">
    <source>
        <dbReference type="Pfam" id="PF17900"/>
    </source>
</evidence>
<dbReference type="GO" id="GO:0005737">
    <property type="term" value="C:cytoplasm"/>
    <property type="evidence" value="ECO:0007669"/>
    <property type="project" value="TreeGrafter"/>
</dbReference>
<dbReference type="OrthoDB" id="100605at2"/>
<keyword evidence="8" id="KW-0479">Metal-binding</keyword>
<dbReference type="InterPro" id="IPR016024">
    <property type="entry name" value="ARM-type_fold"/>
</dbReference>
<dbReference type="GO" id="GO:0042277">
    <property type="term" value="F:peptide binding"/>
    <property type="evidence" value="ECO:0007669"/>
    <property type="project" value="TreeGrafter"/>
</dbReference>
<keyword evidence="6 14" id="KW-0031">Aminopeptidase</keyword>
<dbReference type="EMBL" id="FRXN01000004">
    <property type="protein sequence ID" value="SHO63971.1"/>
    <property type="molecule type" value="Genomic_DNA"/>
</dbReference>
<feature type="domain" description="Peptidase M1 membrane alanine aminopeptidase" evidence="12">
    <location>
        <begin position="310"/>
        <end position="515"/>
    </location>
</feature>
<gene>
    <name evidence="14" type="ORF">SAMN04488108_3137</name>
</gene>
<proteinExistence type="inferred from homology"/>
<dbReference type="GO" id="GO:0016020">
    <property type="term" value="C:membrane"/>
    <property type="evidence" value="ECO:0007669"/>
    <property type="project" value="TreeGrafter"/>
</dbReference>
<dbReference type="STRING" id="1073327.SAMN04488108_3137"/>
<evidence type="ECO:0000256" key="3">
    <source>
        <dbReference type="ARBA" id="ARBA00010136"/>
    </source>
</evidence>
<evidence type="ECO:0000256" key="11">
    <source>
        <dbReference type="ARBA" id="ARBA00023049"/>
    </source>
</evidence>
<dbReference type="InterPro" id="IPR042097">
    <property type="entry name" value="Aminopeptidase_N-like_N_sf"/>
</dbReference>
<evidence type="ECO:0000256" key="9">
    <source>
        <dbReference type="ARBA" id="ARBA00022801"/>
    </source>
</evidence>
<dbReference type="PRINTS" id="PR00756">
    <property type="entry name" value="ALADIPTASE"/>
</dbReference>
<comment type="similarity">
    <text evidence="3">Belongs to the peptidase M1 family.</text>
</comment>
<dbReference type="EC" id="3.4.11.2" evidence="4"/>
<dbReference type="PANTHER" id="PTHR11533:SF174">
    <property type="entry name" value="PUROMYCIN-SENSITIVE AMINOPEPTIDASE-RELATED"/>
    <property type="match status" value="1"/>
</dbReference>
<dbReference type="Pfam" id="PF01433">
    <property type="entry name" value="Peptidase_M1"/>
    <property type="match status" value="1"/>
</dbReference>
<evidence type="ECO:0000256" key="8">
    <source>
        <dbReference type="ARBA" id="ARBA00022723"/>
    </source>
</evidence>
<dbReference type="PROSITE" id="PS51257">
    <property type="entry name" value="PROKAR_LIPOPROTEIN"/>
    <property type="match status" value="1"/>
</dbReference>
<dbReference type="Gene3D" id="2.60.40.1730">
    <property type="entry name" value="tricorn interacting facor f3 domain"/>
    <property type="match status" value="1"/>
</dbReference>
<dbReference type="SUPFAM" id="SSF48371">
    <property type="entry name" value="ARM repeat"/>
    <property type="match status" value="1"/>
</dbReference>
<dbReference type="GO" id="GO:0070006">
    <property type="term" value="F:metalloaminopeptidase activity"/>
    <property type="evidence" value="ECO:0007669"/>
    <property type="project" value="TreeGrafter"/>
</dbReference>
<protein>
    <recommendedName>
        <fullName evidence="5">Aminopeptidase N</fullName>
        <ecNumber evidence="4">3.4.11.2</ecNumber>
    </recommendedName>
</protein>
<evidence type="ECO:0000256" key="2">
    <source>
        <dbReference type="ARBA" id="ARBA00001947"/>
    </source>
</evidence>
<dbReference type="InterPro" id="IPR014782">
    <property type="entry name" value="Peptidase_M1_dom"/>
</dbReference>
<keyword evidence="7" id="KW-0645">Protease</keyword>
<dbReference type="InterPro" id="IPR050344">
    <property type="entry name" value="Peptidase_M1_aminopeptidases"/>
</dbReference>
<evidence type="ECO:0000256" key="6">
    <source>
        <dbReference type="ARBA" id="ARBA00022438"/>
    </source>
</evidence>
<accession>A0A1M7ZGE2</accession>
<dbReference type="Pfam" id="PF17900">
    <property type="entry name" value="Peptidase_M1_N"/>
    <property type="match status" value="1"/>
</dbReference>
<dbReference type="GO" id="GO:0008270">
    <property type="term" value="F:zinc ion binding"/>
    <property type="evidence" value="ECO:0007669"/>
    <property type="project" value="InterPro"/>
</dbReference>
<name>A0A1M7ZGE2_9BACT</name>
<keyword evidence="9" id="KW-0378">Hydrolase</keyword>
<dbReference type="GO" id="GO:0006508">
    <property type="term" value="P:proteolysis"/>
    <property type="evidence" value="ECO:0007669"/>
    <property type="project" value="UniProtKB-KW"/>
</dbReference>
<organism evidence="14 15">
    <name type="scientific">Algoriphagus zhangzhouensis</name>
    <dbReference type="NCBI Taxonomy" id="1073327"/>
    <lineage>
        <taxon>Bacteria</taxon>
        <taxon>Pseudomonadati</taxon>
        <taxon>Bacteroidota</taxon>
        <taxon>Cytophagia</taxon>
        <taxon>Cytophagales</taxon>
        <taxon>Cyclobacteriaceae</taxon>
        <taxon>Algoriphagus</taxon>
    </lineage>
</organism>
<dbReference type="AlphaFoldDB" id="A0A1M7ZGE2"/>
<dbReference type="GO" id="GO:0005615">
    <property type="term" value="C:extracellular space"/>
    <property type="evidence" value="ECO:0007669"/>
    <property type="project" value="TreeGrafter"/>
</dbReference>
<dbReference type="PANTHER" id="PTHR11533">
    <property type="entry name" value="PROTEASE M1 ZINC METALLOPROTEASE"/>
    <property type="match status" value="1"/>
</dbReference>
<evidence type="ECO:0000256" key="7">
    <source>
        <dbReference type="ARBA" id="ARBA00022670"/>
    </source>
</evidence>
<dbReference type="Proteomes" id="UP000184609">
    <property type="component" value="Unassembled WGS sequence"/>
</dbReference>
<dbReference type="GO" id="GO:0016285">
    <property type="term" value="F:alanyl aminopeptidase activity"/>
    <property type="evidence" value="ECO:0007669"/>
    <property type="project" value="UniProtKB-EC"/>
</dbReference>
<dbReference type="SUPFAM" id="SSF63737">
    <property type="entry name" value="Leukotriene A4 hydrolase N-terminal domain"/>
    <property type="match status" value="1"/>
</dbReference>
<dbReference type="InterPro" id="IPR001930">
    <property type="entry name" value="Peptidase_M1"/>
</dbReference>
<evidence type="ECO:0000256" key="10">
    <source>
        <dbReference type="ARBA" id="ARBA00022833"/>
    </source>
</evidence>
<evidence type="ECO:0000313" key="15">
    <source>
        <dbReference type="Proteomes" id="UP000184609"/>
    </source>
</evidence>
<dbReference type="GO" id="GO:0043171">
    <property type="term" value="P:peptide catabolic process"/>
    <property type="evidence" value="ECO:0007669"/>
    <property type="project" value="TreeGrafter"/>
</dbReference>
<dbReference type="InterPro" id="IPR027268">
    <property type="entry name" value="Peptidase_M4/M1_CTD_sf"/>
</dbReference>
<reference evidence="15" key="1">
    <citation type="submission" date="2016-12" db="EMBL/GenBank/DDBJ databases">
        <authorList>
            <person name="Varghese N."/>
            <person name="Submissions S."/>
        </authorList>
    </citation>
    <scope>NUCLEOTIDE SEQUENCE [LARGE SCALE GENOMIC DNA]</scope>
    <source>
        <strain evidence="15">DSM 25035</strain>
    </source>
</reference>
<comment type="cofactor">
    <cofactor evidence="2">
        <name>Zn(2+)</name>
        <dbReference type="ChEBI" id="CHEBI:29105"/>
    </cofactor>
</comment>
<dbReference type="Gene3D" id="1.25.10.10">
    <property type="entry name" value="Leucine-rich Repeat Variant"/>
    <property type="match status" value="1"/>
</dbReference>
<keyword evidence="11" id="KW-0482">Metalloprotease</keyword>
<dbReference type="InterPro" id="IPR045357">
    <property type="entry name" value="Aminopeptidase_N-like_N"/>
</dbReference>
<evidence type="ECO:0000259" key="12">
    <source>
        <dbReference type="Pfam" id="PF01433"/>
    </source>
</evidence>
<dbReference type="InterPro" id="IPR011989">
    <property type="entry name" value="ARM-like"/>
</dbReference>
<feature type="domain" description="Aminopeptidase N-like N-terminal" evidence="13">
    <location>
        <begin position="83"/>
        <end position="272"/>
    </location>
</feature>